<keyword evidence="7 11" id="KW-1133">Transmembrane helix</keyword>
<evidence type="ECO:0000256" key="1">
    <source>
        <dbReference type="ARBA" id="ARBA00004477"/>
    </source>
</evidence>
<evidence type="ECO:0000256" key="2">
    <source>
        <dbReference type="ARBA" id="ARBA00006897"/>
    </source>
</evidence>
<feature type="transmembrane region" description="Helical" evidence="11">
    <location>
        <begin position="216"/>
        <end position="239"/>
    </location>
</feature>
<comment type="catalytic activity">
    <reaction evidence="9">
        <text>Hydrolyzes the peptide bond -P2-(S-farnesyl or geranylgeranyl)C-P1'-P2'-P3'-COOH where P1' and P2' are amino acids with aliphatic sidechains and P3' is any C-terminal residue.</text>
        <dbReference type="EC" id="3.4.26.1"/>
    </reaction>
</comment>
<keyword evidence="4 11" id="KW-0812">Transmembrane</keyword>
<proteinExistence type="inferred from homology"/>
<evidence type="ECO:0000256" key="3">
    <source>
        <dbReference type="ARBA" id="ARBA00022670"/>
    </source>
</evidence>
<dbReference type="EMBL" id="QLNQ01000001">
    <property type="protein sequence ID" value="RCK66902.1"/>
    <property type="molecule type" value="Genomic_DNA"/>
</dbReference>
<evidence type="ECO:0000256" key="6">
    <source>
        <dbReference type="ARBA" id="ARBA00022824"/>
    </source>
</evidence>
<evidence type="ECO:0000256" key="5">
    <source>
        <dbReference type="ARBA" id="ARBA00022801"/>
    </source>
</evidence>
<dbReference type="EC" id="3.4.26.1" evidence="10"/>
<accession>A0A367YPG8</accession>
<feature type="transmembrane region" description="Helical" evidence="11">
    <location>
        <begin position="143"/>
        <end position="168"/>
    </location>
</feature>
<keyword evidence="14" id="KW-1185">Reference proteome</keyword>
<dbReference type="Pfam" id="PF02517">
    <property type="entry name" value="Rce1-like"/>
    <property type="match status" value="1"/>
</dbReference>
<organism evidence="13 14">
    <name type="scientific">Candida viswanathii</name>
    <dbReference type="NCBI Taxonomy" id="5486"/>
    <lineage>
        <taxon>Eukaryota</taxon>
        <taxon>Fungi</taxon>
        <taxon>Dikarya</taxon>
        <taxon>Ascomycota</taxon>
        <taxon>Saccharomycotina</taxon>
        <taxon>Pichiomycetes</taxon>
        <taxon>Debaryomycetaceae</taxon>
        <taxon>Candida/Lodderomyces clade</taxon>
        <taxon>Candida</taxon>
    </lineage>
</organism>
<feature type="transmembrane region" description="Helical" evidence="11">
    <location>
        <begin position="46"/>
        <end position="67"/>
    </location>
</feature>
<feature type="transmembrane region" description="Helical" evidence="11">
    <location>
        <begin position="246"/>
        <end position="263"/>
    </location>
</feature>
<protein>
    <recommendedName>
        <fullName evidence="10">intramembrane prenyl-peptidase Rce1</fullName>
        <ecNumber evidence="10">3.4.26.1</ecNumber>
    </recommendedName>
</protein>
<comment type="similarity">
    <text evidence="2">Belongs to the peptidase U48 family.</text>
</comment>
<feature type="transmembrane region" description="Helical" evidence="11">
    <location>
        <begin position="189"/>
        <end position="210"/>
    </location>
</feature>
<evidence type="ECO:0000256" key="9">
    <source>
        <dbReference type="ARBA" id="ARBA00047280"/>
    </source>
</evidence>
<dbReference type="PANTHER" id="PTHR13046">
    <property type="entry name" value="PROTEASE U48 CAAX PRENYL PROTEASE RCE1"/>
    <property type="match status" value="1"/>
</dbReference>
<keyword evidence="6" id="KW-0256">Endoplasmic reticulum</keyword>
<evidence type="ECO:0000259" key="12">
    <source>
        <dbReference type="Pfam" id="PF02517"/>
    </source>
</evidence>
<evidence type="ECO:0000313" key="13">
    <source>
        <dbReference type="EMBL" id="RCK66902.1"/>
    </source>
</evidence>
<dbReference type="PANTHER" id="PTHR13046:SF0">
    <property type="entry name" value="CAAX PRENYL PROTEASE 2"/>
    <property type="match status" value="1"/>
</dbReference>
<dbReference type="GO" id="GO:0004222">
    <property type="term" value="F:metalloendopeptidase activity"/>
    <property type="evidence" value="ECO:0007669"/>
    <property type="project" value="InterPro"/>
</dbReference>
<keyword evidence="5" id="KW-0378">Hydrolase</keyword>
<feature type="domain" description="CAAX prenyl protease 2/Lysostaphin resistance protein A-like" evidence="12">
    <location>
        <begin position="126"/>
        <end position="231"/>
    </location>
</feature>
<comment type="caution">
    <text evidence="13">The sequence shown here is derived from an EMBL/GenBank/DDBJ whole genome shotgun (WGS) entry which is preliminary data.</text>
</comment>
<gene>
    <name evidence="13" type="primary">RCE1_0</name>
    <name evidence="13" type="ORF">Cantr_02316</name>
</gene>
<evidence type="ECO:0000313" key="14">
    <source>
        <dbReference type="Proteomes" id="UP000253472"/>
    </source>
</evidence>
<reference evidence="13 14" key="1">
    <citation type="submission" date="2018-06" db="EMBL/GenBank/DDBJ databases">
        <title>Whole genome sequencing of Candida tropicalis (genome annotated by CSBL at Korea University).</title>
        <authorList>
            <person name="Ahn J."/>
        </authorList>
    </citation>
    <scope>NUCLEOTIDE SEQUENCE [LARGE SCALE GENOMIC DNA]</scope>
    <source>
        <strain evidence="13 14">ATCC 20962</strain>
    </source>
</reference>
<dbReference type="InterPro" id="IPR003675">
    <property type="entry name" value="Rce1/LyrA-like_dom"/>
</dbReference>
<evidence type="ECO:0000256" key="7">
    <source>
        <dbReference type="ARBA" id="ARBA00022989"/>
    </source>
</evidence>
<dbReference type="OrthoDB" id="271604at2759"/>
<evidence type="ECO:0000256" key="11">
    <source>
        <dbReference type="SAM" id="Phobius"/>
    </source>
</evidence>
<feature type="transmembrane region" description="Helical" evidence="11">
    <location>
        <begin position="95"/>
        <end position="112"/>
    </location>
</feature>
<name>A0A367YPG8_9ASCO</name>
<evidence type="ECO:0000256" key="8">
    <source>
        <dbReference type="ARBA" id="ARBA00023136"/>
    </source>
</evidence>
<dbReference type="AlphaFoldDB" id="A0A367YPG8"/>
<dbReference type="STRING" id="5486.A0A367YPG8"/>
<evidence type="ECO:0000256" key="10">
    <source>
        <dbReference type="ARBA" id="ARBA00049729"/>
    </source>
</evidence>
<keyword evidence="8 11" id="KW-0472">Membrane</keyword>
<comment type="subcellular location">
    <subcellularLocation>
        <location evidence="1">Endoplasmic reticulum membrane</location>
        <topology evidence="1">Multi-pass membrane protein</topology>
    </subcellularLocation>
</comment>
<sequence>MDLYKLTLTLLMASSMLFAIYFAEPAHIKNKHRDDLEVVHHRTKRITILCVVLLMLIPSIVNGGGYFENIKKLGILPGYTTTGSLQADLVNIIKALYFILVLYSSTIFQILIGDFTPFDTEEEGEPMIYAFRDYVLAPVSEELIYRGMMVLIADGDAVLMAMCPYLFGIAHVHHGYQMYVIRQEPLARVLATVGFQFAYTSVFGMVVLWFYVWSGRNLWCCVVLHAVCNLLGIPSFAVLGLRMVKVVYYVLIVVGVVHSYTYLKNM</sequence>
<evidence type="ECO:0000256" key="4">
    <source>
        <dbReference type="ARBA" id="ARBA00022692"/>
    </source>
</evidence>
<dbReference type="GO" id="GO:0071586">
    <property type="term" value="P:CAAX-box protein processing"/>
    <property type="evidence" value="ECO:0007669"/>
    <property type="project" value="InterPro"/>
</dbReference>
<keyword evidence="3 13" id="KW-0645">Protease</keyword>
<dbReference type="Proteomes" id="UP000253472">
    <property type="component" value="Unassembled WGS sequence"/>
</dbReference>
<dbReference type="InterPro" id="IPR039731">
    <property type="entry name" value="Rce1"/>
</dbReference>
<dbReference type="GO" id="GO:0005789">
    <property type="term" value="C:endoplasmic reticulum membrane"/>
    <property type="evidence" value="ECO:0007669"/>
    <property type="project" value="UniProtKB-SubCell"/>
</dbReference>